<accession>A0AAU9UEG1</accession>
<reference evidence="2" key="1">
    <citation type="submission" date="2022-03" db="EMBL/GenBank/DDBJ databases">
        <authorList>
            <person name="Tunstrom K."/>
        </authorList>
    </citation>
    <scope>NUCLEOTIDE SEQUENCE</scope>
</reference>
<gene>
    <name evidence="2" type="ORF">EEDITHA_LOCUS10666</name>
</gene>
<name>A0AAU9UEG1_EUPED</name>
<keyword evidence="3" id="KW-1185">Reference proteome</keyword>
<feature type="region of interest" description="Disordered" evidence="1">
    <location>
        <begin position="69"/>
        <end position="95"/>
    </location>
</feature>
<dbReference type="AlphaFoldDB" id="A0AAU9UEG1"/>
<evidence type="ECO:0000313" key="3">
    <source>
        <dbReference type="Proteomes" id="UP001153954"/>
    </source>
</evidence>
<dbReference type="EMBL" id="CAKOGL010000015">
    <property type="protein sequence ID" value="CAH2095180.1"/>
    <property type="molecule type" value="Genomic_DNA"/>
</dbReference>
<evidence type="ECO:0000256" key="1">
    <source>
        <dbReference type="SAM" id="MobiDB-lite"/>
    </source>
</evidence>
<sequence length="95" mass="10454">MEHPGGFASSPWAAMLGHGMHGMMQHEYTHPHAHASMPMDLHVPQTFPYYRMFNSACLYSRMASTTVPPANAARPTTHPATLSTHIPIKSKQLTG</sequence>
<dbReference type="Proteomes" id="UP001153954">
    <property type="component" value="Unassembled WGS sequence"/>
</dbReference>
<organism evidence="2 3">
    <name type="scientific">Euphydryas editha</name>
    <name type="common">Edith's checkerspot</name>
    <dbReference type="NCBI Taxonomy" id="104508"/>
    <lineage>
        <taxon>Eukaryota</taxon>
        <taxon>Metazoa</taxon>
        <taxon>Ecdysozoa</taxon>
        <taxon>Arthropoda</taxon>
        <taxon>Hexapoda</taxon>
        <taxon>Insecta</taxon>
        <taxon>Pterygota</taxon>
        <taxon>Neoptera</taxon>
        <taxon>Endopterygota</taxon>
        <taxon>Lepidoptera</taxon>
        <taxon>Glossata</taxon>
        <taxon>Ditrysia</taxon>
        <taxon>Papilionoidea</taxon>
        <taxon>Nymphalidae</taxon>
        <taxon>Nymphalinae</taxon>
        <taxon>Euphydryas</taxon>
    </lineage>
</organism>
<protein>
    <submittedName>
        <fullName evidence="2">Uncharacterized protein</fullName>
    </submittedName>
</protein>
<evidence type="ECO:0000313" key="2">
    <source>
        <dbReference type="EMBL" id="CAH2095180.1"/>
    </source>
</evidence>
<comment type="caution">
    <text evidence="2">The sequence shown here is derived from an EMBL/GenBank/DDBJ whole genome shotgun (WGS) entry which is preliminary data.</text>
</comment>
<proteinExistence type="predicted"/>